<dbReference type="InterPro" id="IPR050275">
    <property type="entry name" value="PGM_Phosphatase"/>
</dbReference>
<dbReference type="EMBL" id="MRTF01000013">
    <property type="protein sequence ID" value="OME88759.1"/>
    <property type="molecule type" value="Genomic_DNA"/>
</dbReference>
<reference evidence="3 4" key="1">
    <citation type="submission" date="2016-11" db="EMBL/GenBank/DDBJ databases">
        <title>Paenibacillus species isolates.</title>
        <authorList>
            <person name="Beno S.M."/>
        </authorList>
    </citation>
    <scope>NUCLEOTIDE SEQUENCE [LARGE SCALE GENOMIC DNA]</scope>
    <source>
        <strain evidence="3 4">FSL F4-0100</strain>
    </source>
</reference>
<dbReference type="InterPro" id="IPR013078">
    <property type="entry name" value="His_Pase_superF_clade-1"/>
</dbReference>
<dbReference type="Gene3D" id="3.40.50.1240">
    <property type="entry name" value="Phosphoglycerate mutase-like"/>
    <property type="match status" value="1"/>
</dbReference>
<dbReference type="SMART" id="SM00855">
    <property type="entry name" value="PGAM"/>
    <property type="match status" value="1"/>
</dbReference>
<dbReference type="GO" id="GO:0005737">
    <property type="term" value="C:cytoplasm"/>
    <property type="evidence" value="ECO:0007669"/>
    <property type="project" value="TreeGrafter"/>
</dbReference>
<dbReference type="InterPro" id="IPR029033">
    <property type="entry name" value="His_PPase_superfam"/>
</dbReference>
<name>A0A1R1AT65_PAELA</name>
<feature type="binding site" evidence="2">
    <location>
        <position position="60"/>
    </location>
    <ligand>
        <name>substrate</name>
    </ligand>
</feature>
<evidence type="ECO:0000256" key="1">
    <source>
        <dbReference type="PIRSR" id="PIRSR613078-1"/>
    </source>
</evidence>
<evidence type="ECO:0000313" key="4">
    <source>
        <dbReference type="Proteomes" id="UP000187074"/>
    </source>
</evidence>
<gene>
    <name evidence="3" type="ORF">BK123_29885</name>
</gene>
<feature type="active site" description="Tele-phosphohistidine intermediate" evidence="1">
    <location>
        <position position="11"/>
    </location>
</feature>
<dbReference type="PIRSF" id="PIRSF000709">
    <property type="entry name" value="6PFK_2-Ptase"/>
    <property type="match status" value="1"/>
</dbReference>
<proteinExistence type="predicted"/>
<feature type="active site" description="Proton donor/acceptor" evidence="1">
    <location>
        <position position="84"/>
    </location>
</feature>
<dbReference type="GO" id="GO:0016791">
    <property type="term" value="F:phosphatase activity"/>
    <property type="evidence" value="ECO:0007669"/>
    <property type="project" value="TreeGrafter"/>
</dbReference>
<dbReference type="PANTHER" id="PTHR48100">
    <property type="entry name" value="BROAD-SPECIFICITY PHOSPHATASE YOR283W-RELATED"/>
    <property type="match status" value="1"/>
</dbReference>
<dbReference type="CDD" id="cd07067">
    <property type="entry name" value="HP_PGM_like"/>
    <property type="match status" value="1"/>
</dbReference>
<dbReference type="STRING" id="1401.BK123_29885"/>
<evidence type="ECO:0000256" key="2">
    <source>
        <dbReference type="PIRSR" id="PIRSR613078-2"/>
    </source>
</evidence>
<dbReference type="Proteomes" id="UP000187074">
    <property type="component" value="Unassembled WGS sequence"/>
</dbReference>
<protein>
    <submittedName>
        <fullName evidence="3">Histidine phosphatase family protein</fullName>
    </submittedName>
</protein>
<feature type="binding site" evidence="2">
    <location>
        <begin position="10"/>
        <end position="17"/>
    </location>
    <ligand>
        <name>substrate</name>
    </ligand>
</feature>
<organism evidence="3 4">
    <name type="scientific">Paenibacillus lautus</name>
    <name type="common">Bacillus lautus</name>
    <dbReference type="NCBI Taxonomy" id="1401"/>
    <lineage>
        <taxon>Bacteria</taxon>
        <taxon>Bacillati</taxon>
        <taxon>Bacillota</taxon>
        <taxon>Bacilli</taxon>
        <taxon>Bacillales</taxon>
        <taxon>Paenibacillaceae</taxon>
        <taxon>Paenibacillus</taxon>
    </lineage>
</organism>
<dbReference type="SUPFAM" id="SSF53254">
    <property type="entry name" value="Phosphoglycerate mutase-like"/>
    <property type="match status" value="1"/>
</dbReference>
<dbReference type="Pfam" id="PF00300">
    <property type="entry name" value="His_Phos_1"/>
    <property type="match status" value="1"/>
</dbReference>
<dbReference type="PANTHER" id="PTHR48100:SF1">
    <property type="entry name" value="HISTIDINE PHOSPHATASE FAMILY PROTEIN-RELATED"/>
    <property type="match status" value="1"/>
</dbReference>
<dbReference type="RefSeq" id="WP_076325981.1">
    <property type="nucleotide sequence ID" value="NZ_MRTF01000013.1"/>
</dbReference>
<sequence>MTTTTIYFIRHGQTQWNVEQKMQGHMDSPLTPEGRRQAARLRDRLQTVTFDAIFSSPSPRALTTAQMICGSTSERIVKLDELKEIHMGLWEGQSVPTIQNEHTAEFDHFLHKPHLYRPTGQGEAYPELLDRAVTAVERILLSYRGGTVLIVTHRMTLKTLMNHYSGMQLSDMGNLPDVPSASLSKIVFHDSHPFIELYGDTSHYEGSADVLLK</sequence>
<dbReference type="OrthoDB" id="9782128at2"/>
<evidence type="ECO:0000313" key="3">
    <source>
        <dbReference type="EMBL" id="OME88759.1"/>
    </source>
</evidence>
<comment type="caution">
    <text evidence="3">The sequence shown here is derived from an EMBL/GenBank/DDBJ whole genome shotgun (WGS) entry which is preliminary data.</text>
</comment>
<accession>A0A1R1AT65</accession>
<dbReference type="AlphaFoldDB" id="A0A1R1AT65"/>